<accession>A0A1T1HAC9</accession>
<organism evidence="1 2">
    <name type="scientific">Oceanospirillum linum</name>
    <dbReference type="NCBI Taxonomy" id="966"/>
    <lineage>
        <taxon>Bacteria</taxon>
        <taxon>Pseudomonadati</taxon>
        <taxon>Pseudomonadota</taxon>
        <taxon>Gammaproteobacteria</taxon>
        <taxon>Oceanospirillales</taxon>
        <taxon>Oceanospirillaceae</taxon>
        <taxon>Oceanospirillum</taxon>
    </lineage>
</organism>
<gene>
    <name evidence="1" type="ORF">BTA35_0212510</name>
</gene>
<proteinExistence type="predicted"/>
<evidence type="ECO:0000313" key="2">
    <source>
        <dbReference type="Proteomes" id="UP000190064"/>
    </source>
</evidence>
<dbReference type="RefSeq" id="WP_078320145.1">
    <property type="nucleotide sequence ID" value="NZ_FXTS01000006.1"/>
</dbReference>
<dbReference type="Proteomes" id="UP000190064">
    <property type="component" value="Unassembled WGS sequence"/>
</dbReference>
<dbReference type="EMBL" id="MTSD02000005">
    <property type="protein sequence ID" value="OOV86690.1"/>
    <property type="molecule type" value="Genomic_DNA"/>
</dbReference>
<name>A0A1T1HAC9_OCELI</name>
<keyword evidence="2" id="KW-1185">Reference proteome</keyword>
<protein>
    <submittedName>
        <fullName evidence="1">Uncharacterized protein</fullName>
    </submittedName>
</protein>
<evidence type="ECO:0000313" key="1">
    <source>
        <dbReference type="EMBL" id="OOV86690.1"/>
    </source>
</evidence>
<dbReference type="AlphaFoldDB" id="A0A1T1HAC9"/>
<reference evidence="1" key="1">
    <citation type="submission" date="2017-02" db="EMBL/GenBank/DDBJ databases">
        <title>Draft Genome Sequence of the Salt Water Bacterium Oceanospirillum linum ATCC 11336.</title>
        <authorList>
            <person name="Trachtenberg A.M."/>
            <person name="Carney J.G."/>
            <person name="Linnane J.D."/>
            <person name="Rheaume B.A."/>
            <person name="Pitts N.L."/>
            <person name="Mykles D.L."/>
            <person name="Maclea K.S."/>
        </authorList>
    </citation>
    <scope>NUCLEOTIDE SEQUENCE [LARGE SCALE GENOMIC DNA]</scope>
    <source>
        <strain evidence="1">ATCC 11336</strain>
    </source>
</reference>
<comment type="caution">
    <text evidence="1">The sequence shown here is derived from an EMBL/GenBank/DDBJ whole genome shotgun (WGS) entry which is preliminary data.</text>
</comment>
<sequence length="61" mass="7095">MRHAFRANARGFDIAKETADLIGGWRDQEGRTSADSYGLHFEMFIGELKEAIDRIEYRVEF</sequence>